<evidence type="ECO:0000313" key="2">
    <source>
        <dbReference type="EMBL" id="KAA9042282.1"/>
    </source>
</evidence>
<dbReference type="InterPro" id="IPR025714">
    <property type="entry name" value="Methyltranfer_dom"/>
</dbReference>
<keyword evidence="2" id="KW-0808">Transferase</keyword>
<dbReference type="AlphaFoldDB" id="A0A5J5IRV6"/>
<protein>
    <submittedName>
        <fullName evidence="2">Methyltransferase domain-containing protein</fullName>
    </submittedName>
</protein>
<reference evidence="2 3" key="1">
    <citation type="submission" date="2019-09" db="EMBL/GenBank/DDBJ databases">
        <title>Draft genome sequence of Ginsengibacter sp. BR5-29.</title>
        <authorList>
            <person name="Im W.-T."/>
        </authorList>
    </citation>
    <scope>NUCLEOTIDE SEQUENCE [LARGE SCALE GENOMIC DNA]</scope>
    <source>
        <strain evidence="2 3">BR5-29</strain>
    </source>
</reference>
<gene>
    <name evidence="2" type="ORF">FW778_06730</name>
</gene>
<proteinExistence type="predicted"/>
<keyword evidence="3" id="KW-1185">Reference proteome</keyword>
<dbReference type="Proteomes" id="UP000326903">
    <property type="component" value="Unassembled WGS sequence"/>
</dbReference>
<keyword evidence="2" id="KW-0489">Methyltransferase</keyword>
<dbReference type="SUPFAM" id="SSF53335">
    <property type="entry name" value="S-adenosyl-L-methionine-dependent methyltransferases"/>
    <property type="match status" value="1"/>
</dbReference>
<evidence type="ECO:0000259" key="1">
    <source>
        <dbReference type="Pfam" id="PF13847"/>
    </source>
</evidence>
<dbReference type="GO" id="GO:0008168">
    <property type="term" value="F:methyltransferase activity"/>
    <property type="evidence" value="ECO:0007669"/>
    <property type="project" value="UniProtKB-KW"/>
</dbReference>
<dbReference type="GO" id="GO:0032259">
    <property type="term" value="P:methylation"/>
    <property type="evidence" value="ECO:0007669"/>
    <property type="project" value="UniProtKB-KW"/>
</dbReference>
<accession>A0A5J5IRV6</accession>
<name>A0A5J5IRV6_9BACT</name>
<dbReference type="Pfam" id="PF13847">
    <property type="entry name" value="Methyltransf_31"/>
    <property type="match status" value="1"/>
</dbReference>
<organism evidence="2 3">
    <name type="scientific">Ginsengibacter hankyongi</name>
    <dbReference type="NCBI Taxonomy" id="2607284"/>
    <lineage>
        <taxon>Bacteria</taxon>
        <taxon>Pseudomonadati</taxon>
        <taxon>Bacteroidota</taxon>
        <taxon>Chitinophagia</taxon>
        <taxon>Chitinophagales</taxon>
        <taxon>Chitinophagaceae</taxon>
        <taxon>Ginsengibacter</taxon>
    </lineage>
</organism>
<comment type="caution">
    <text evidence="2">The sequence shown here is derived from an EMBL/GenBank/DDBJ whole genome shotgun (WGS) entry which is preliminary data.</text>
</comment>
<dbReference type="Gene3D" id="3.40.50.150">
    <property type="entry name" value="Vaccinia Virus protein VP39"/>
    <property type="match status" value="1"/>
</dbReference>
<dbReference type="CDD" id="cd02440">
    <property type="entry name" value="AdoMet_MTases"/>
    <property type="match status" value="1"/>
</dbReference>
<dbReference type="InterPro" id="IPR029063">
    <property type="entry name" value="SAM-dependent_MTases_sf"/>
</dbReference>
<sequence>MDYSHRSYKKELLDSSAIPFKDIAENMRELDLINAHLGGHAITVKGFQKLMGNNKKISACEIGCGGGDNINALAAFCIKNKIEATFTGIDINADCIVFAKEKSTYKNVNFIVSDYMLFNFGNNKPDIIFSSLFCHHFTDDELVEMLQWMKTNSTTGFFINDLHRHPLAYHSIKYITKLFSKSFLVKNDAPLSVLRGFKKTEWKNIFEKAGITNYHIQWKWAFRYLITVLHQEGEK</sequence>
<dbReference type="EMBL" id="VYQF01000001">
    <property type="protein sequence ID" value="KAA9042282.1"/>
    <property type="molecule type" value="Genomic_DNA"/>
</dbReference>
<feature type="domain" description="Methyltransferase" evidence="1">
    <location>
        <begin position="54"/>
        <end position="210"/>
    </location>
</feature>
<evidence type="ECO:0000313" key="3">
    <source>
        <dbReference type="Proteomes" id="UP000326903"/>
    </source>
</evidence>